<dbReference type="EMBL" id="JAUTXT010000050">
    <property type="protein sequence ID" value="KAK3670854.1"/>
    <property type="molecule type" value="Genomic_DNA"/>
</dbReference>
<dbReference type="Gene3D" id="3.20.20.140">
    <property type="entry name" value="Metal-dependent hydrolases"/>
    <property type="match status" value="1"/>
</dbReference>
<feature type="compositionally biased region" description="Polar residues" evidence="1">
    <location>
        <begin position="411"/>
        <end position="441"/>
    </location>
</feature>
<feature type="compositionally biased region" description="Basic and acidic residues" evidence="1">
    <location>
        <begin position="211"/>
        <end position="227"/>
    </location>
</feature>
<dbReference type="InterPro" id="IPR001130">
    <property type="entry name" value="TatD-like"/>
</dbReference>
<dbReference type="InterPro" id="IPR032466">
    <property type="entry name" value="Metal_Hydrolase"/>
</dbReference>
<comment type="caution">
    <text evidence="2">The sequence shown here is derived from an EMBL/GenBank/DDBJ whole genome shotgun (WGS) entry which is preliminary data.</text>
</comment>
<feature type="region of interest" description="Disordered" evidence="1">
    <location>
        <begin position="359"/>
        <end position="441"/>
    </location>
</feature>
<dbReference type="PANTHER" id="PTHR47345">
    <property type="entry name" value="CUT9-INTERACTING PROTEIN SCN1"/>
    <property type="match status" value="1"/>
</dbReference>
<keyword evidence="3" id="KW-1185">Reference proteome</keyword>
<feature type="region of interest" description="Disordered" evidence="1">
    <location>
        <begin position="211"/>
        <end position="247"/>
    </location>
</feature>
<protein>
    <submittedName>
        <fullName evidence="2">Cut9-interacting protein scn1</fullName>
    </submittedName>
</protein>
<sequence length="848" mass="94548">MKARVLTVMATRAQDQELVAKAADKYGFTTRDLERLGEMDWSQDHKIVPAFGWHPWFSYQMYDEADFDGALSVSREQKVEHYFKVLTPYPGTDDRKFLLSLPEPLPFNNFLARTKEHLSRYPLALIGEIGLDKSFRIPEDGTTEHDQQRDVNLTPGGREGRQLSRFRVSMNQQRKVLLAQLRLAGELRRAASVHGVAAHGVLYETLAETWKGHEKHTPSKRERRKAEAAGNTESMQQDEQELAAESSGPLPYPPRICLHSFSGQAETVKQYIAPAIPCEVFFSFSTTINSWIEDSSGQAGKSGKVEAAVRAVPDDRILIESDLHSAGPHMDQYLAEIVRKICEVKGWQIDEGVRMLGRNWKRDGSTRPTENDTPDTVPSAGDYKNMNGSYATGSGDGTARNSIDPRLLTYDSLSERQATPGQRRSSKGTSTERNQILSNNSSMTTLVDSTIHVSLPRTSLQPVSCWPIDDLFGPRTGSVPITGTRPAITQLMKDKSINNLYIQPITSRSIQEAVTISHHHLRRLTIFPSIEELRFTFDLPEDISNPFGINSDEYLRSRTHAEVDFPFISFDMSKALAALKKLATCHDQKTLMDLGIEQHSSFRVGVITSVPGGGYKVELFDSGETIQHTVTIWLYRACSMGEEGMVQEVWRPLSDGTFVAPTIDAQSVIPTVPSKTRTADATRDDVSLRVDSASPSAIETTLRQPNKRARQIATYPTDKPSDYLWTICPEEVSGNAILNLARFYSNTEIFENLNYNLSAQRKKLIVDVNVITRRITNAISTTASSNQGLTKAGIRADLNSARKDNGVIARMEAKTKVKKAYNKMAREMVGAFGETDQVMGEVEDDFSG</sequence>
<accession>A0AAE0WGL2</accession>
<feature type="compositionally biased region" description="Basic and acidic residues" evidence="1">
    <location>
        <begin position="139"/>
        <end position="149"/>
    </location>
</feature>
<evidence type="ECO:0000256" key="1">
    <source>
        <dbReference type="SAM" id="MobiDB-lite"/>
    </source>
</evidence>
<dbReference type="AlphaFoldDB" id="A0AAE0WGL2"/>
<evidence type="ECO:0000313" key="3">
    <source>
        <dbReference type="Proteomes" id="UP001274830"/>
    </source>
</evidence>
<reference evidence="2" key="1">
    <citation type="submission" date="2023-07" db="EMBL/GenBank/DDBJ databases">
        <title>Black Yeasts Isolated from many extreme environments.</title>
        <authorList>
            <person name="Coleine C."/>
            <person name="Stajich J.E."/>
            <person name="Selbmann L."/>
        </authorList>
    </citation>
    <scope>NUCLEOTIDE SEQUENCE</scope>
    <source>
        <strain evidence="2">CCFEE 5485</strain>
    </source>
</reference>
<dbReference type="GO" id="GO:0016788">
    <property type="term" value="F:hydrolase activity, acting on ester bonds"/>
    <property type="evidence" value="ECO:0007669"/>
    <property type="project" value="InterPro"/>
</dbReference>
<dbReference type="PANTHER" id="PTHR47345:SF1">
    <property type="entry name" value="CUT9-INTERACTING PROTEIN SCN1"/>
    <property type="match status" value="1"/>
</dbReference>
<dbReference type="SUPFAM" id="SSF51556">
    <property type="entry name" value="Metallo-dependent hydrolases"/>
    <property type="match status" value="1"/>
</dbReference>
<dbReference type="Proteomes" id="UP001274830">
    <property type="component" value="Unassembled WGS sequence"/>
</dbReference>
<dbReference type="Pfam" id="PF01026">
    <property type="entry name" value="TatD_DNase"/>
    <property type="match status" value="1"/>
</dbReference>
<dbReference type="InterPro" id="IPR053044">
    <property type="entry name" value="Metallo-hydrolase/TatD-type"/>
</dbReference>
<name>A0AAE0WGL2_9PEZI</name>
<evidence type="ECO:0000313" key="2">
    <source>
        <dbReference type="EMBL" id="KAK3670854.1"/>
    </source>
</evidence>
<feature type="region of interest" description="Disordered" evidence="1">
    <location>
        <begin position="139"/>
        <end position="159"/>
    </location>
</feature>
<organism evidence="2 3">
    <name type="scientific">Recurvomyces mirabilis</name>
    <dbReference type="NCBI Taxonomy" id="574656"/>
    <lineage>
        <taxon>Eukaryota</taxon>
        <taxon>Fungi</taxon>
        <taxon>Dikarya</taxon>
        <taxon>Ascomycota</taxon>
        <taxon>Pezizomycotina</taxon>
        <taxon>Dothideomycetes</taxon>
        <taxon>Dothideomycetidae</taxon>
        <taxon>Mycosphaerellales</taxon>
        <taxon>Teratosphaeriaceae</taxon>
        <taxon>Recurvomyces</taxon>
    </lineage>
</organism>
<proteinExistence type="predicted"/>
<gene>
    <name evidence="2" type="primary">scn1</name>
    <name evidence="2" type="ORF">LTR78_009298</name>
</gene>